<dbReference type="GO" id="GO:0016787">
    <property type="term" value="F:hydrolase activity"/>
    <property type="evidence" value="ECO:0007669"/>
    <property type="project" value="UniProtKB-KW"/>
</dbReference>
<evidence type="ECO:0000313" key="3">
    <source>
        <dbReference type="EMBL" id="PSN67632.1"/>
    </source>
</evidence>
<dbReference type="Pfam" id="PF07859">
    <property type="entry name" value="Abhydrolase_3"/>
    <property type="match status" value="1"/>
</dbReference>
<feature type="domain" description="Alpha/beta hydrolase fold-3" evidence="2">
    <location>
        <begin position="47"/>
        <end position="251"/>
    </location>
</feature>
<keyword evidence="4" id="KW-1185">Reference proteome</keyword>
<dbReference type="InterPro" id="IPR029058">
    <property type="entry name" value="AB_hydrolase_fold"/>
</dbReference>
<dbReference type="STRING" id="1448308.A0A2T2NQB8"/>
<dbReference type="Proteomes" id="UP000240883">
    <property type="component" value="Unassembled WGS sequence"/>
</dbReference>
<evidence type="ECO:0000259" key="2">
    <source>
        <dbReference type="Pfam" id="PF07859"/>
    </source>
</evidence>
<dbReference type="PANTHER" id="PTHR48081">
    <property type="entry name" value="AB HYDROLASE SUPERFAMILY PROTEIN C4A8.06C"/>
    <property type="match status" value="1"/>
</dbReference>
<organism evidence="3 4">
    <name type="scientific">Corynespora cassiicola Philippines</name>
    <dbReference type="NCBI Taxonomy" id="1448308"/>
    <lineage>
        <taxon>Eukaryota</taxon>
        <taxon>Fungi</taxon>
        <taxon>Dikarya</taxon>
        <taxon>Ascomycota</taxon>
        <taxon>Pezizomycotina</taxon>
        <taxon>Dothideomycetes</taxon>
        <taxon>Pleosporomycetidae</taxon>
        <taxon>Pleosporales</taxon>
        <taxon>Corynesporascaceae</taxon>
        <taxon>Corynespora</taxon>
    </lineage>
</organism>
<dbReference type="InterPro" id="IPR050300">
    <property type="entry name" value="GDXG_lipolytic_enzyme"/>
</dbReference>
<dbReference type="Gene3D" id="3.40.50.1820">
    <property type="entry name" value="alpha/beta hydrolase"/>
    <property type="match status" value="1"/>
</dbReference>
<dbReference type="AlphaFoldDB" id="A0A2T2NQB8"/>
<accession>A0A2T2NQB8</accession>
<dbReference type="InterPro" id="IPR013094">
    <property type="entry name" value="AB_hydrolase_3"/>
</dbReference>
<dbReference type="EMBL" id="KZ678134">
    <property type="protein sequence ID" value="PSN67632.1"/>
    <property type="molecule type" value="Genomic_DNA"/>
</dbReference>
<protein>
    <recommendedName>
        <fullName evidence="2">Alpha/beta hydrolase fold-3 domain-containing protein</fullName>
    </recommendedName>
</protein>
<reference evidence="3 4" key="1">
    <citation type="journal article" date="2018" name="Front. Microbiol.">
        <title>Genome-Wide Analysis of Corynespora cassiicola Leaf Fall Disease Putative Effectors.</title>
        <authorList>
            <person name="Lopez D."/>
            <person name="Ribeiro S."/>
            <person name="Label P."/>
            <person name="Fumanal B."/>
            <person name="Venisse J.S."/>
            <person name="Kohler A."/>
            <person name="de Oliveira R.R."/>
            <person name="Labutti K."/>
            <person name="Lipzen A."/>
            <person name="Lail K."/>
            <person name="Bauer D."/>
            <person name="Ohm R.A."/>
            <person name="Barry K.W."/>
            <person name="Spatafora J."/>
            <person name="Grigoriev I.V."/>
            <person name="Martin F.M."/>
            <person name="Pujade-Renaud V."/>
        </authorList>
    </citation>
    <scope>NUCLEOTIDE SEQUENCE [LARGE SCALE GENOMIC DNA]</scope>
    <source>
        <strain evidence="3 4">Philippines</strain>
    </source>
</reference>
<dbReference type="OrthoDB" id="433474at2759"/>
<keyword evidence="1" id="KW-0378">Hydrolase</keyword>
<name>A0A2T2NQB8_CORCC</name>
<evidence type="ECO:0000313" key="4">
    <source>
        <dbReference type="Proteomes" id="UP000240883"/>
    </source>
</evidence>
<gene>
    <name evidence="3" type="ORF">BS50DRAFT_491406</name>
</gene>
<dbReference type="PANTHER" id="PTHR48081:SF8">
    <property type="entry name" value="ALPHA_BETA HYDROLASE FOLD-3 DOMAIN-CONTAINING PROTEIN-RELATED"/>
    <property type="match status" value="1"/>
</dbReference>
<proteinExistence type="predicted"/>
<dbReference type="SUPFAM" id="SSF53474">
    <property type="entry name" value="alpha/beta-Hydrolases"/>
    <property type="match status" value="1"/>
</dbReference>
<sequence>MKMPEPTLPDDVSLNIMQVISADGTRVPVYHYRKNNSAESHSTTAAVVHAHGGGMILLSAAAMIDSISRLVHDTGVQFFSVDYRLAPEHSYPAALEDCWTCLTHLHSNAEALGIDPKRIGVMGESAGGNLAAALTLKARDQRLSPPIAQQILVYPMLDDRNTDDPDVFSLWNGDDNLTGWTAYLGKAPGGDNVPIYAAPGRIADATSLPPLYLDVGQLDIYIKENLEYVRKFIEAGIDTEFHVHPGLPHGWDGLAPAHSVNRQFVENRKRVLKNL</sequence>
<evidence type="ECO:0000256" key="1">
    <source>
        <dbReference type="ARBA" id="ARBA00022801"/>
    </source>
</evidence>